<dbReference type="HOGENOM" id="CLU_004665_2_0_11"/>
<dbReference type="InterPro" id="IPR005158">
    <property type="entry name" value="BTAD"/>
</dbReference>
<dbReference type="Pfam" id="PF00931">
    <property type="entry name" value="NB-ARC"/>
    <property type="match status" value="1"/>
</dbReference>
<dbReference type="CDD" id="cd15831">
    <property type="entry name" value="BTAD"/>
    <property type="match status" value="1"/>
</dbReference>
<accession>W5VXQ3</accession>
<feature type="repeat" description="TPR" evidence="5">
    <location>
        <begin position="897"/>
        <end position="930"/>
    </location>
</feature>
<dbReference type="InterPro" id="IPR036388">
    <property type="entry name" value="WH-like_DNA-bd_sf"/>
</dbReference>
<dbReference type="Proteomes" id="UP000019225">
    <property type="component" value="Chromosome"/>
</dbReference>
<dbReference type="GO" id="GO:0043531">
    <property type="term" value="F:ADP binding"/>
    <property type="evidence" value="ECO:0007669"/>
    <property type="project" value="InterPro"/>
</dbReference>
<dbReference type="eggNOG" id="COG3903">
    <property type="taxonomic scope" value="Bacteria"/>
</dbReference>
<dbReference type="AlphaFoldDB" id="W5VXQ3"/>
<dbReference type="SMART" id="SM01043">
    <property type="entry name" value="BTAD"/>
    <property type="match status" value="1"/>
</dbReference>
<evidence type="ECO:0000256" key="1">
    <source>
        <dbReference type="ARBA" id="ARBA00005820"/>
    </source>
</evidence>
<feature type="domain" description="OmpR/PhoB-type" evidence="7">
    <location>
        <begin position="51"/>
        <end position="152"/>
    </location>
</feature>
<evidence type="ECO:0000256" key="4">
    <source>
        <dbReference type="ARBA" id="ARBA00023163"/>
    </source>
</evidence>
<dbReference type="PANTHER" id="PTHR35807:SF1">
    <property type="entry name" value="TRANSCRIPTIONAL REGULATOR REDD"/>
    <property type="match status" value="1"/>
</dbReference>
<dbReference type="PROSITE" id="PS50005">
    <property type="entry name" value="TPR"/>
    <property type="match status" value="2"/>
</dbReference>
<dbReference type="GO" id="GO:0000160">
    <property type="term" value="P:phosphorelay signal transduction system"/>
    <property type="evidence" value="ECO:0007669"/>
    <property type="project" value="InterPro"/>
</dbReference>
<gene>
    <name evidence="8" type="ORF">KALB_241</name>
</gene>
<reference evidence="8 9" key="1">
    <citation type="journal article" date="2014" name="BMC Genomics">
        <title>Complete genome sequence of producer of the glycopeptide antibiotic Aculeximycin Kutzneria albida DSM 43870T, a representative of minor genus of Pseudonocardiaceae.</title>
        <authorList>
            <person name="Rebets Y."/>
            <person name="Tokovenko B."/>
            <person name="Lushchyk I."/>
            <person name="Ruckert C."/>
            <person name="Zaburannyi N."/>
            <person name="Bechthold A."/>
            <person name="Kalinowski J."/>
            <person name="Luzhetskyy A."/>
        </authorList>
    </citation>
    <scope>NUCLEOTIDE SEQUENCE [LARGE SCALE GENOMIC DNA]</scope>
    <source>
        <strain evidence="8">DSM 43870</strain>
    </source>
</reference>
<dbReference type="InterPro" id="IPR051677">
    <property type="entry name" value="AfsR-DnrI-RedD_regulator"/>
</dbReference>
<feature type="DNA-binding region" description="OmpR/PhoB-type" evidence="6">
    <location>
        <begin position="51"/>
        <end position="152"/>
    </location>
</feature>
<dbReference type="InterPro" id="IPR001867">
    <property type="entry name" value="OmpR/PhoB-type_DNA-bd"/>
</dbReference>
<dbReference type="KEGG" id="kal:KALB_241"/>
<dbReference type="SUPFAM" id="SSF46894">
    <property type="entry name" value="C-terminal effector domain of the bipartite response regulators"/>
    <property type="match status" value="1"/>
</dbReference>
<dbReference type="SUPFAM" id="SSF52540">
    <property type="entry name" value="P-loop containing nucleoside triphosphate hydrolases"/>
    <property type="match status" value="1"/>
</dbReference>
<dbReference type="SMART" id="SM00028">
    <property type="entry name" value="TPR"/>
    <property type="match status" value="8"/>
</dbReference>
<dbReference type="InterPro" id="IPR027417">
    <property type="entry name" value="P-loop_NTPase"/>
</dbReference>
<evidence type="ECO:0000259" key="7">
    <source>
        <dbReference type="PROSITE" id="PS51755"/>
    </source>
</evidence>
<dbReference type="GO" id="GO:0003677">
    <property type="term" value="F:DNA binding"/>
    <property type="evidence" value="ECO:0007669"/>
    <property type="project" value="UniProtKB-UniRule"/>
</dbReference>
<dbReference type="Gene3D" id="1.10.10.10">
    <property type="entry name" value="Winged helix-like DNA-binding domain superfamily/Winged helix DNA-binding domain"/>
    <property type="match status" value="2"/>
</dbReference>
<comment type="similarity">
    <text evidence="1">Belongs to the AfsR/DnrI/RedD regulatory family.</text>
</comment>
<dbReference type="Pfam" id="PF13374">
    <property type="entry name" value="TPR_10"/>
    <property type="match status" value="1"/>
</dbReference>
<dbReference type="GO" id="GO:0006355">
    <property type="term" value="P:regulation of DNA-templated transcription"/>
    <property type="evidence" value="ECO:0007669"/>
    <property type="project" value="InterPro"/>
</dbReference>
<dbReference type="Gene3D" id="1.25.40.10">
    <property type="entry name" value="Tetratricopeptide repeat domain"/>
    <property type="match status" value="3"/>
</dbReference>
<dbReference type="InterPro" id="IPR002182">
    <property type="entry name" value="NB-ARC"/>
</dbReference>
<keyword evidence="3 6" id="KW-0238">DNA-binding</keyword>
<dbReference type="eggNOG" id="COG3629">
    <property type="taxonomic scope" value="Bacteria"/>
</dbReference>
<dbReference type="SUPFAM" id="SSF48452">
    <property type="entry name" value="TPR-like"/>
    <property type="match status" value="3"/>
</dbReference>
<evidence type="ECO:0000313" key="8">
    <source>
        <dbReference type="EMBL" id="AHH93618.1"/>
    </source>
</evidence>
<organism evidence="8 9">
    <name type="scientific">Kutzneria albida DSM 43870</name>
    <dbReference type="NCBI Taxonomy" id="1449976"/>
    <lineage>
        <taxon>Bacteria</taxon>
        <taxon>Bacillati</taxon>
        <taxon>Actinomycetota</taxon>
        <taxon>Actinomycetes</taxon>
        <taxon>Pseudonocardiales</taxon>
        <taxon>Pseudonocardiaceae</taxon>
        <taxon>Kutzneria</taxon>
    </lineage>
</organism>
<dbReference type="Pfam" id="PF00486">
    <property type="entry name" value="Trans_reg_C"/>
    <property type="match status" value="1"/>
</dbReference>
<keyword evidence="9" id="KW-1185">Reference proteome</keyword>
<dbReference type="SMART" id="SM00862">
    <property type="entry name" value="Trans_reg_C"/>
    <property type="match status" value="1"/>
</dbReference>
<dbReference type="Pfam" id="PF13424">
    <property type="entry name" value="TPR_12"/>
    <property type="match status" value="3"/>
</dbReference>
<evidence type="ECO:0000256" key="3">
    <source>
        <dbReference type="ARBA" id="ARBA00023125"/>
    </source>
</evidence>
<evidence type="ECO:0000256" key="5">
    <source>
        <dbReference type="PROSITE-ProRule" id="PRU00339"/>
    </source>
</evidence>
<dbReference type="EMBL" id="CP007155">
    <property type="protein sequence ID" value="AHH93618.1"/>
    <property type="molecule type" value="Genomic_DNA"/>
</dbReference>
<dbReference type="PATRIC" id="fig|1449976.3.peg.245"/>
<keyword evidence="4" id="KW-0804">Transcription</keyword>
<keyword evidence="5" id="KW-0802">TPR repeat</keyword>
<sequence>MFADTRPFRLFRQWQRASRSGYTARAAHRAQLTRPNAKRPKDPLVACRIYGEGPDRKGCSVAVQFRILGPLEVVVDGRVVPVGAAKHRTLLACLLLRANRVVSVEELVDRVWDGDTPNRARATLQTYVMRLRQVLGDPSVIRTASDGYQVCVESAQLDLLRFGELAADAQSLLATGELSGASELYVQALGLWRGQPLADVPSPVLHREEIQRLVEQRLRVMEQRIEVDLGLGRHSDLIPTLRSVTTEYPFQERFWAQLMVALHRSGRQAEALEAYRTVSRLLAEELGVGPGERLRALHQAVLRDDPGLAAPERAPRPQVRAVPSQLPRDLVDFVGRGEVARRVADRLLADDSHTAVPLVTLSGPPGIGKTALAIHVAHQVSDRFPGGQLYVNLRGYAPCPPMSTVDALTRFLRALGVPPSQIPLDVEEQITLYRSCMAGRRVLVVLDNAAAAEQVRPLLPGSPGCAVLVTSRDTLLGLTALQGARPVGIDALAEQDALRLLTEMLGAEAIAAEPEAVADLVRLCAYLPLALRIAAANVAGRQGVADYVAELRSGNRLGALAVDGDEEAAVHAAFDLSYHALKPAARQLFRLLGIVPGHDFTAEAAAALAGLRVGEAQRLLDRLTAANLVQHHVPGRYQFHDLLRLYAAQRAEVEETPQARSAALTELFAYYLHTSAAAAHALSPDDLRLPVPGAGVQVHVPAFTDRAAALAWLSAERANLTAAVERAADTSPLATSWRLADALHSYFRFHRHNADGLSTARIGLRAARQADDRLAEAAMRHALGTMNWDLSRYDEAVEHLTVALERYREVGSELGTATALNSLGGVYGELGDLVRAAECFTEALALTSEADSPSGHATTLFKLGTLRQELGETAESIELLERALATFRRLGLRYNEAACLNNLGMGYRELGMVDAALDSLNRALALRTELGSPDGRCSLMDTLSMVYLDRGELDESREHALHAIELAREAGSRRTEANALDTLGRVENRRGEHQTAMRHHLESLRIAREIGNRHGEAQALIGLADTHRELGDRPRAVELAEQALAVYGDEANPSARARAQRALELAREN</sequence>
<feature type="repeat" description="TPR" evidence="5">
    <location>
        <begin position="817"/>
        <end position="850"/>
    </location>
</feature>
<protein>
    <submittedName>
        <fullName evidence="8">SARP family transcription regulator</fullName>
    </submittedName>
</protein>
<dbReference type="Gene3D" id="3.40.50.300">
    <property type="entry name" value="P-loop containing nucleotide triphosphate hydrolases"/>
    <property type="match status" value="1"/>
</dbReference>
<dbReference type="InterPro" id="IPR011990">
    <property type="entry name" value="TPR-like_helical_dom_sf"/>
</dbReference>
<evidence type="ECO:0000256" key="6">
    <source>
        <dbReference type="PROSITE-ProRule" id="PRU01091"/>
    </source>
</evidence>
<keyword evidence="2" id="KW-0805">Transcription regulation</keyword>
<dbReference type="InterPro" id="IPR016032">
    <property type="entry name" value="Sig_transdc_resp-reg_C-effctor"/>
</dbReference>
<evidence type="ECO:0000256" key="2">
    <source>
        <dbReference type="ARBA" id="ARBA00023015"/>
    </source>
</evidence>
<name>W5VXQ3_9PSEU</name>
<dbReference type="Pfam" id="PF03704">
    <property type="entry name" value="BTAD"/>
    <property type="match status" value="1"/>
</dbReference>
<proteinExistence type="inferred from homology"/>
<dbReference type="PANTHER" id="PTHR35807">
    <property type="entry name" value="TRANSCRIPTIONAL REGULATOR REDD-RELATED"/>
    <property type="match status" value="1"/>
</dbReference>
<evidence type="ECO:0000313" key="9">
    <source>
        <dbReference type="Proteomes" id="UP000019225"/>
    </source>
</evidence>
<dbReference type="STRING" id="1449976.KALB_241"/>
<dbReference type="InterPro" id="IPR019734">
    <property type="entry name" value="TPR_rpt"/>
</dbReference>
<dbReference type="PRINTS" id="PR00364">
    <property type="entry name" value="DISEASERSIST"/>
</dbReference>
<dbReference type="PROSITE" id="PS51755">
    <property type="entry name" value="OMPR_PHOB"/>
    <property type="match status" value="1"/>
</dbReference>